<sequence>MPVKNDSPILAYTTEPNQEGSSGSTYSSISGRRSNGGTNNRTLELCIRITAGGAAIFGTIVVVLLVVIFIKRRKLIKVSFTSLTARRDQNNYNEIPPQMSDSVTGQYYEVSTLSEISAPGCQPTAQQNRDQVQHIDTSGYLIPSSMLQTSGDYHTITD</sequence>
<evidence type="ECO:0000313" key="4">
    <source>
        <dbReference type="Proteomes" id="UP000507470"/>
    </source>
</evidence>
<organism evidence="3 4">
    <name type="scientific">Mytilus coruscus</name>
    <name type="common">Sea mussel</name>
    <dbReference type="NCBI Taxonomy" id="42192"/>
    <lineage>
        <taxon>Eukaryota</taxon>
        <taxon>Metazoa</taxon>
        <taxon>Spiralia</taxon>
        <taxon>Lophotrochozoa</taxon>
        <taxon>Mollusca</taxon>
        <taxon>Bivalvia</taxon>
        <taxon>Autobranchia</taxon>
        <taxon>Pteriomorphia</taxon>
        <taxon>Mytilida</taxon>
        <taxon>Mytiloidea</taxon>
        <taxon>Mytilidae</taxon>
        <taxon>Mytilinae</taxon>
        <taxon>Mytilus</taxon>
    </lineage>
</organism>
<keyword evidence="2" id="KW-0812">Transmembrane</keyword>
<dbReference type="Proteomes" id="UP000507470">
    <property type="component" value="Unassembled WGS sequence"/>
</dbReference>
<feature type="compositionally biased region" description="Low complexity" evidence="1">
    <location>
        <begin position="20"/>
        <end position="33"/>
    </location>
</feature>
<dbReference type="EMBL" id="CACVKT020008982">
    <property type="protein sequence ID" value="CAC5419081.1"/>
    <property type="molecule type" value="Genomic_DNA"/>
</dbReference>
<reference evidence="3 4" key="1">
    <citation type="submission" date="2020-06" db="EMBL/GenBank/DDBJ databases">
        <authorList>
            <person name="Li R."/>
            <person name="Bekaert M."/>
        </authorList>
    </citation>
    <scope>NUCLEOTIDE SEQUENCE [LARGE SCALE GENOMIC DNA]</scope>
    <source>
        <strain evidence="4">wild</strain>
    </source>
</reference>
<feature type="region of interest" description="Disordered" evidence="1">
    <location>
        <begin position="1"/>
        <end position="35"/>
    </location>
</feature>
<gene>
    <name evidence="3" type="ORF">MCOR_51469</name>
</gene>
<feature type="transmembrane region" description="Helical" evidence="2">
    <location>
        <begin position="49"/>
        <end position="70"/>
    </location>
</feature>
<keyword evidence="2" id="KW-1133">Transmembrane helix</keyword>
<evidence type="ECO:0000313" key="3">
    <source>
        <dbReference type="EMBL" id="CAC5419081.1"/>
    </source>
</evidence>
<evidence type="ECO:0000256" key="2">
    <source>
        <dbReference type="SAM" id="Phobius"/>
    </source>
</evidence>
<proteinExistence type="predicted"/>
<dbReference type="AlphaFoldDB" id="A0A6J8EJ17"/>
<keyword evidence="4" id="KW-1185">Reference proteome</keyword>
<name>A0A6J8EJ17_MYTCO</name>
<accession>A0A6J8EJ17</accession>
<evidence type="ECO:0000256" key="1">
    <source>
        <dbReference type="SAM" id="MobiDB-lite"/>
    </source>
</evidence>
<protein>
    <submittedName>
        <fullName evidence="3">Uncharacterized protein</fullName>
    </submittedName>
</protein>
<keyword evidence="2" id="KW-0472">Membrane</keyword>
<dbReference type="OrthoDB" id="6191190at2759"/>